<evidence type="ECO:0000313" key="2">
    <source>
        <dbReference type="Proteomes" id="UP000201258"/>
    </source>
</evidence>
<dbReference type="InterPro" id="IPR043519">
    <property type="entry name" value="NT_sf"/>
</dbReference>
<name>A0A0F6WDJ8_9CAUD</name>
<dbReference type="EMBL" id="KR054031">
    <property type="protein sequence ID" value="AKF13936.1"/>
    <property type="molecule type" value="Genomic_DNA"/>
</dbReference>
<reference evidence="1 2" key="1">
    <citation type="journal article" date="2016" name="Microb. Biotechnol.">
        <title>A novel bacteriophage cocktail reduces and disperses Pseudomonas aeruginosa biofilms under static and flow conditions.</title>
        <authorList>
            <person name="Alves D.R."/>
            <person name="Perez-Esteban P."/>
            <person name="Kot W."/>
            <person name="Bean J.E."/>
            <person name="Arnot T."/>
            <person name="Hansen L.H."/>
            <person name="Enright M.C."/>
            <person name="Jenkins A.T."/>
        </authorList>
    </citation>
    <scope>NUCLEOTIDE SEQUENCE [LARGE SCALE GENOMIC DNA]</scope>
</reference>
<accession>A0A0F6WDJ8</accession>
<dbReference type="OrthoDB" id="7896at10239"/>
<dbReference type="GeneID" id="26629136"/>
<dbReference type="Proteomes" id="UP000201258">
    <property type="component" value="Segment"/>
</dbReference>
<sequence length="203" mass="22639">MQVKHYDLLKGTKEIPCVELSSQMEQLLLRLYSDVTHFEGVALAGGCLRDLMHGAEPKDLDVALYSMSQRRAEQLVADMLGFLDPLILRGGGWSSQYADCGESGIFVGVMQLIGCRGLGGCDVDFNYYNADSLGRVLESFDFTINQVAATYQWPNPEDGPKLGTYLHKDVTWGVNKEVGVGSRRPERREKMLAKAKHYGWENV</sequence>
<dbReference type="Gene3D" id="3.30.460.10">
    <property type="entry name" value="Beta Polymerase, domain 2"/>
    <property type="match status" value="1"/>
</dbReference>
<protein>
    <submittedName>
        <fullName evidence="1">Uncharacterized protein</fullName>
    </submittedName>
</protein>
<organism evidence="1 2">
    <name type="scientific">Pseudomonas phage DL62</name>
    <dbReference type="NCBI Taxonomy" id="1640972"/>
    <lineage>
        <taxon>Viruses</taxon>
        <taxon>Duplodnaviria</taxon>
        <taxon>Heunggongvirae</taxon>
        <taxon>Uroviricota</taxon>
        <taxon>Caudoviricetes</taxon>
        <taxon>Autographivirales</taxon>
        <taxon>Autoscriptoviridae</taxon>
        <taxon>Krylovirinae</taxon>
        <taxon>Phikmvvirus</taxon>
        <taxon>Phikmvvirus DL62</taxon>
    </lineage>
</organism>
<evidence type="ECO:0000313" key="1">
    <source>
        <dbReference type="EMBL" id="AKF13936.1"/>
    </source>
</evidence>
<keyword evidence="2" id="KW-1185">Reference proteome</keyword>
<proteinExistence type="predicted"/>
<dbReference type="RefSeq" id="YP_009201876.1">
    <property type="nucleotide sequence ID" value="NC_028836.1"/>
</dbReference>
<dbReference type="SUPFAM" id="SSF81301">
    <property type="entry name" value="Nucleotidyltransferase"/>
    <property type="match status" value="1"/>
</dbReference>
<dbReference type="KEGG" id="vg:26629136"/>